<keyword evidence="1" id="KW-1133">Transmembrane helix</keyword>
<dbReference type="EMBL" id="AP026973">
    <property type="protein sequence ID" value="BDT76584.1"/>
    <property type="molecule type" value="Genomic_DNA"/>
</dbReference>
<name>A0A9C7CS63_9BURK</name>
<protein>
    <recommendedName>
        <fullName evidence="3">HdeD family acid-resistance protein</fullName>
    </recommendedName>
</protein>
<accession>A0A9C7CS63</accession>
<gene>
    <name evidence="2" type="ORF">PKF023_03870</name>
</gene>
<feature type="transmembrane region" description="Helical" evidence="1">
    <location>
        <begin position="59"/>
        <end position="79"/>
    </location>
</feature>
<dbReference type="AlphaFoldDB" id="A0A9C7CS63"/>
<feature type="transmembrane region" description="Helical" evidence="1">
    <location>
        <begin position="34"/>
        <end position="53"/>
    </location>
</feature>
<proteinExistence type="predicted"/>
<dbReference type="Pfam" id="PF03729">
    <property type="entry name" value="DUF308"/>
    <property type="match status" value="1"/>
</dbReference>
<keyword evidence="1" id="KW-0472">Membrane</keyword>
<organism evidence="2">
    <name type="scientific">Polynucleobacter yangtzensis</name>
    <dbReference type="NCBI Taxonomy" id="1743159"/>
    <lineage>
        <taxon>Bacteria</taxon>
        <taxon>Pseudomonadati</taxon>
        <taxon>Pseudomonadota</taxon>
        <taxon>Betaproteobacteria</taxon>
        <taxon>Burkholderiales</taxon>
        <taxon>Burkholderiaceae</taxon>
        <taxon>Polynucleobacter</taxon>
    </lineage>
</organism>
<sequence length="203" mass="22070">MLIDFLKESIPMTELSTAQIQELRTKVLGAAAKVPGALIGLGILFIVLGMIGIAGQTLFSFISVNVLGIFLFAGGLLQGAHALKSQGWKSVGVQLVLAALYIAAAIFTWAFPIPALEAITLWLAAIFFVTGALRLISAFQYRHFREWFWLVLSSVISILMGVLIMNGYPESSLWLPGMLIAIELLLQGWSMLFMGLAARSLIK</sequence>
<keyword evidence="1" id="KW-0812">Transmembrane</keyword>
<dbReference type="InterPro" id="IPR052712">
    <property type="entry name" value="Acid_resist_chaperone_HdeD"/>
</dbReference>
<dbReference type="KEGG" id="pyt:PKF023_03870"/>
<dbReference type="GO" id="GO:0005886">
    <property type="term" value="C:plasma membrane"/>
    <property type="evidence" value="ECO:0007669"/>
    <property type="project" value="TreeGrafter"/>
</dbReference>
<feature type="transmembrane region" description="Helical" evidence="1">
    <location>
        <begin position="174"/>
        <end position="198"/>
    </location>
</feature>
<feature type="transmembrane region" description="Helical" evidence="1">
    <location>
        <begin position="148"/>
        <end position="168"/>
    </location>
</feature>
<dbReference type="InterPro" id="IPR005325">
    <property type="entry name" value="DUF308_memb"/>
</dbReference>
<evidence type="ECO:0000256" key="1">
    <source>
        <dbReference type="SAM" id="Phobius"/>
    </source>
</evidence>
<evidence type="ECO:0008006" key="3">
    <source>
        <dbReference type="Google" id="ProtNLM"/>
    </source>
</evidence>
<dbReference type="Proteomes" id="UP001211097">
    <property type="component" value="Chromosome"/>
</dbReference>
<feature type="transmembrane region" description="Helical" evidence="1">
    <location>
        <begin position="91"/>
        <end position="113"/>
    </location>
</feature>
<evidence type="ECO:0000313" key="2">
    <source>
        <dbReference type="EMBL" id="BDT76584.1"/>
    </source>
</evidence>
<feature type="transmembrane region" description="Helical" evidence="1">
    <location>
        <begin position="119"/>
        <end position="136"/>
    </location>
</feature>
<dbReference type="PANTHER" id="PTHR34989">
    <property type="entry name" value="PROTEIN HDED"/>
    <property type="match status" value="1"/>
</dbReference>
<reference evidence="2" key="1">
    <citation type="submission" date="2022-11" db="EMBL/GenBank/DDBJ databases">
        <title>Complete Genome Sequences of three Polynucleobacter sp. Subcluster PnecC Strains KF022, KF023, and KF032 Isolated from a Shallow Eutrophic Lake in Japan.</title>
        <authorList>
            <person name="Ogata Y."/>
            <person name="Watanabe K."/>
            <person name="Takemine S."/>
            <person name="Shindo C."/>
            <person name="Kurokawa R."/>
            <person name="Suda W."/>
        </authorList>
    </citation>
    <scope>NUCLEOTIDE SEQUENCE</scope>
    <source>
        <strain evidence="2">KF023</strain>
    </source>
</reference>
<dbReference type="PANTHER" id="PTHR34989:SF1">
    <property type="entry name" value="PROTEIN HDED"/>
    <property type="match status" value="1"/>
</dbReference>